<proteinExistence type="predicted"/>
<protein>
    <submittedName>
        <fullName evidence="2">Uncharacterized protein</fullName>
    </submittedName>
</protein>
<reference evidence="2" key="1">
    <citation type="submission" date="2023-06" db="EMBL/GenBank/DDBJ databases">
        <title>Genomic analysis of the entomopathogenic nematode Steinernema hermaphroditum.</title>
        <authorList>
            <person name="Schwarz E.M."/>
            <person name="Heppert J.K."/>
            <person name="Baniya A."/>
            <person name="Schwartz H.T."/>
            <person name="Tan C.-H."/>
            <person name="Antoshechkin I."/>
            <person name="Sternberg P.W."/>
            <person name="Goodrich-Blair H."/>
            <person name="Dillman A.R."/>
        </authorList>
    </citation>
    <scope>NUCLEOTIDE SEQUENCE</scope>
    <source>
        <strain evidence="2">PS9179</strain>
        <tissue evidence="2">Whole animal</tissue>
    </source>
</reference>
<evidence type="ECO:0000256" key="1">
    <source>
        <dbReference type="SAM" id="MobiDB-lite"/>
    </source>
</evidence>
<feature type="compositionally biased region" description="Acidic residues" evidence="1">
    <location>
        <begin position="46"/>
        <end position="55"/>
    </location>
</feature>
<sequence>MVEEEEGEEDDGDSAVQVVDGGPAEARRAELAGDGHGKDGRHLQEAAEDGDEDAILLEGRPVGGDAAHDGEAGGEGGALHDAHDEDVVEAHVGAEGHEEGGDGGDEAERAEDAPRAELVEHDGEREDGEQRADGDGHEQRALLGARVVQVGPVVAEVGRLAL</sequence>
<feature type="compositionally biased region" description="Basic and acidic residues" evidence="1">
    <location>
        <begin position="78"/>
        <end position="139"/>
    </location>
</feature>
<feature type="compositionally biased region" description="Acidic residues" evidence="1">
    <location>
        <begin position="1"/>
        <end position="13"/>
    </location>
</feature>
<feature type="compositionally biased region" description="Basic and acidic residues" evidence="1">
    <location>
        <begin position="25"/>
        <end position="45"/>
    </location>
</feature>
<dbReference type="EMBL" id="JAUCMV010000001">
    <property type="protein sequence ID" value="KAK0424978.1"/>
    <property type="molecule type" value="Genomic_DNA"/>
</dbReference>
<name>A0AA39IKW7_9BILA</name>
<feature type="region of interest" description="Disordered" evidence="1">
    <location>
        <begin position="1"/>
        <end position="139"/>
    </location>
</feature>
<dbReference type="Proteomes" id="UP001175271">
    <property type="component" value="Unassembled WGS sequence"/>
</dbReference>
<evidence type="ECO:0000313" key="2">
    <source>
        <dbReference type="EMBL" id="KAK0424978.1"/>
    </source>
</evidence>
<dbReference type="AlphaFoldDB" id="A0AA39IKW7"/>
<keyword evidence="3" id="KW-1185">Reference proteome</keyword>
<evidence type="ECO:0000313" key="3">
    <source>
        <dbReference type="Proteomes" id="UP001175271"/>
    </source>
</evidence>
<accession>A0AA39IKW7</accession>
<organism evidence="2 3">
    <name type="scientific">Steinernema hermaphroditum</name>
    <dbReference type="NCBI Taxonomy" id="289476"/>
    <lineage>
        <taxon>Eukaryota</taxon>
        <taxon>Metazoa</taxon>
        <taxon>Ecdysozoa</taxon>
        <taxon>Nematoda</taxon>
        <taxon>Chromadorea</taxon>
        <taxon>Rhabditida</taxon>
        <taxon>Tylenchina</taxon>
        <taxon>Panagrolaimomorpha</taxon>
        <taxon>Strongyloidoidea</taxon>
        <taxon>Steinernematidae</taxon>
        <taxon>Steinernema</taxon>
    </lineage>
</organism>
<gene>
    <name evidence="2" type="ORF">QR680_008959</name>
</gene>
<comment type="caution">
    <text evidence="2">The sequence shown here is derived from an EMBL/GenBank/DDBJ whole genome shotgun (WGS) entry which is preliminary data.</text>
</comment>